<evidence type="ECO:0000256" key="3">
    <source>
        <dbReference type="ARBA" id="ARBA00004239"/>
    </source>
</evidence>
<name>A0A1L7WZG3_9HELO</name>
<feature type="active site" description="Charge relay system" evidence="15">
    <location>
        <position position="327"/>
    </location>
</feature>
<dbReference type="CDD" id="cd11377">
    <property type="entry name" value="Pro-peptidase_S53"/>
    <property type="match status" value="1"/>
</dbReference>
<evidence type="ECO:0000256" key="14">
    <source>
        <dbReference type="ARBA" id="ARBA00023180"/>
    </source>
</evidence>
<organism evidence="18 19">
    <name type="scientific">Phialocephala subalpina</name>
    <dbReference type="NCBI Taxonomy" id="576137"/>
    <lineage>
        <taxon>Eukaryota</taxon>
        <taxon>Fungi</taxon>
        <taxon>Dikarya</taxon>
        <taxon>Ascomycota</taxon>
        <taxon>Pezizomycotina</taxon>
        <taxon>Leotiomycetes</taxon>
        <taxon>Helotiales</taxon>
        <taxon>Mollisiaceae</taxon>
        <taxon>Phialocephala</taxon>
        <taxon>Phialocephala fortinii species complex</taxon>
    </lineage>
</organism>
<keyword evidence="19" id="KW-1185">Reference proteome</keyword>
<keyword evidence="13" id="KW-0865">Zymogen</keyword>
<feature type="binding site" evidence="15">
    <location>
        <position position="623"/>
    </location>
    <ligand>
        <name>Ca(2+)</name>
        <dbReference type="ChEBI" id="CHEBI:29108"/>
    </ligand>
</feature>
<dbReference type="STRING" id="576137.A0A1L7WZG3"/>
<keyword evidence="12" id="KW-0843">Virulence</keyword>
<dbReference type="SUPFAM" id="SSF54897">
    <property type="entry name" value="Protease propeptides/inhibitors"/>
    <property type="match status" value="1"/>
</dbReference>
<evidence type="ECO:0000256" key="6">
    <source>
        <dbReference type="ARBA" id="ARBA00022670"/>
    </source>
</evidence>
<dbReference type="SUPFAM" id="SSF52743">
    <property type="entry name" value="Subtilisin-like"/>
    <property type="match status" value="1"/>
</dbReference>
<evidence type="ECO:0000256" key="7">
    <source>
        <dbReference type="ARBA" id="ARBA00022723"/>
    </source>
</evidence>
<dbReference type="InterPro" id="IPR036852">
    <property type="entry name" value="Peptidase_S8/S53_dom_sf"/>
</dbReference>
<evidence type="ECO:0000256" key="10">
    <source>
        <dbReference type="ARBA" id="ARBA00022825"/>
    </source>
</evidence>
<evidence type="ECO:0000256" key="8">
    <source>
        <dbReference type="ARBA" id="ARBA00022729"/>
    </source>
</evidence>
<gene>
    <name evidence="18" type="ORF">PAC_08057</name>
</gene>
<dbReference type="Proteomes" id="UP000184330">
    <property type="component" value="Unassembled WGS sequence"/>
</dbReference>
<keyword evidence="14" id="KW-0325">Glycoprotein</keyword>
<keyword evidence="5" id="KW-0964">Secreted</keyword>
<keyword evidence="7 15" id="KW-0479">Metal-binding</keyword>
<dbReference type="OrthoDB" id="409122at2759"/>
<comment type="catalytic activity">
    <reaction evidence="1">
        <text>Release of an N-terminal tripeptide from a polypeptide.</text>
        <dbReference type="EC" id="3.4.14.10"/>
    </reaction>
</comment>
<evidence type="ECO:0000256" key="1">
    <source>
        <dbReference type="ARBA" id="ARBA00001910"/>
    </source>
</evidence>
<evidence type="ECO:0000256" key="13">
    <source>
        <dbReference type="ARBA" id="ARBA00023145"/>
    </source>
</evidence>
<proteinExistence type="predicted"/>
<dbReference type="Pfam" id="PF09286">
    <property type="entry name" value="Pro-kuma_activ"/>
    <property type="match status" value="1"/>
</dbReference>
<feature type="active site" description="Charge relay system" evidence="15">
    <location>
        <position position="331"/>
    </location>
</feature>
<keyword evidence="11 15" id="KW-0106">Calcium</keyword>
<accession>A0A1L7WZG3</accession>
<dbReference type="GO" id="GO:0006508">
    <property type="term" value="P:proteolysis"/>
    <property type="evidence" value="ECO:0007669"/>
    <property type="project" value="UniProtKB-KW"/>
</dbReference>
<feature type="domain" description="Peptidase S53" evidence="17">
    <location>
        <begin position="250"/>
        <end position="663"/>
    </location>
</feature>
<dbReference type="GO" id="GO:0005576">
    <property type="term" value="C:extracellular region"/>
    <property type="evidence" value="ECO:0007669"/>
    <property type="project" value="UniProtKB-SubCell"/>
</dbReference>
<evidence type="ECO:0000256" key="4">
    <source>
        <dbReference type="ARBA" id="ARBA00012462"/>
    </source>
</evidence>
<evidence type="ECO:0000256" key="5">
    <source>
        <dbReference type="ARBA" id="ARBA00022525"/>
    </source>
</evidence>
<comment type="subcellular location">
    <subcellularLocation>
        <location evidence="3">Secreted</location>
        <location evidence="3">Extracellular space</location>
    </subcellularLocation>
</comment>
<feature type="active site" description="Charge relay system" evidence="15">
    <location>
        <position position="581"/>
    </location>
</feature>
<dbReference type="GO" id="GO:0046872">
    <property type="term" value="F:metal ion binding"/>
    <property type="evidence" value="ECO:0007669"/>
    <property type="project" value="UniProtKB-UniRule"/>
</dbReference>
<evidence type="ECO:0000256" key="15">
    <source>
        <dbReference type="PROSITE-ProRule" id="PRU01032"/>
    </source>
</evidence>
<dbReference type="InterPro" id="IPR050819">
    <property type="entry name" value="Tripeptidyl-peptidase_I"/>
</dbReference>
<sequence>MHFSLITVCGLLTAAIAAPAPNSKRHVVHERRDRLPTHWNKNAKLHGDSFMPLRIALTQSNLDRADEFLMDVSHPASPNYGKHWSAKQIAETFAPSEETVTSITNWLADYGITSDRVKQSQSLNWIHVNMTVSEAEQLLKTKYYEYKYSFSDETHVACDEYSVPKDIQGHVDFITPTVHFDVKLKNPKKKRDLDANEIEIAKRQTAAAGHDVQPGTAKAVGNPNDGSLPKAGGKVPFGTILNQLENCDISIVPNCLRALYLFPPDFPANPKNSYGIVEYTPQAYLPSDLDMFFRNFSPSQVGDRPIFDSIDGGFLQTDMESFNYNGESDLDLEYAMSLVYPQKVTLYQVGDELEGASFNNFLDAIDGNYCTYEGGDDPNQDAVYPDPYGSGPGVYKGPENCGGFAATKVISTSYGYNEADLTPFYENRQCSEYMKLGLQGITFLYSSGDYGVAGNGGQCIDPTTGNYTDGSYGMFNPSFPGTCPYVTSVGATQVKPGASVTQPEEAAESVIYSGGGFSNVFSLPSYQKSAVSTYFAQHKPSYGPDRYNTSQQSRGIPDVSANGVNYVIAIDGNFSYVYGTSASSPTFGSVLTLVNAARLDVGKKSIGFINPVIYQNPGMFNDITSGGNQGCGTPGFTAVSGWDPVTGLGTPNFPKMLKVWLGLP</sequence>
<evidence type="ECO:0000256" key="2">
    <source>
        <dbReference type="ARBA" id="ARBA00002451"/>
    </source>
</evidence>
<evidence type="ECO:0000313" key="19">
    <source>
        <dbReference type="Proteomes" id="UP000184330"/>
    </source>
</evidence>
<feature type="binding site" evidence="15">
    <location>
        <position position="641"/>
    </location>
    <ligand>
        <name>Ca(2+)</name>
        <dbReference type="ChEBI" id="CHEBI:29108"/>
    </ligand>
</feature>
<evidence type="ECO:0000256" key="12">
    <source>
        <dbReference type="ARBA" id="ARBA00023026"/>
    </source>
</evidence>
<dbReference type="CDD" id="cd04056">
    <property type="entry name" value="Peptidases_S53"/>
    <property type="match status" value="1"/>
</dbReference>
<keyword evidence="6 15" id="KW-0645">Protease</keyword>
<evidence type="ECO:0000256" key="11">
    <source>
        <dbReference type="ARBA" id="ARBA00022837"/>
    </source>
</evidence>
<dbReference type="InterPro" id="IPR030400">
    <property type="entry name" value="Sedolisin_dom"/>
</dbReference>
<comment type="function">
    <text evidence="2">Secreted tripeptidyl-peptidase which degrades proteins at acidic pHs and is involved in virulence.</text>
</comment>
<protein>
    <recommendedName>
        <fullName evidence="4">tripeptidyl-peptidase II</fullName>
        <ecNumber evidence="4">3.4.14.10</ecNumber>
    </recommendedName>
</protein>
<keyword evidence="10 15" id="KW-0720">Serine protease</keyword>
<dbReference type="GO" id="GO:0008240">
    <property type="term" value="F:tripeptidyl-peptidase activity"/>
    <property type="evidence" value="ECO:0007669"/>
    <property type="project" value="UniProtKB-EC"/>
</dbReference>
<evidence type="ECO:0000259" key="17">
    <source>
        <dbReference type="PROSITE" id="PS51695"/>
    </source>
</evidence>
<reference evidence="18 19" key="1">
    <citation type="submission" date="2016-03" db="EMBL/GenBank/DDBJ databases">
        <authorList>
            <person name="Ploux O."/>
        </authorList>
    </citation>
    <scope>NUCLEOTIDE SEQUENCE [LARGE SCALE GENOMIC DNA]</scope>
    <source>
        <strain evidence="18 19">UAMH 11012</strain>
    </source>
</reference>
<keyword evidence="9 15" id="KW-0378">Hydrolase</keyword>
<feature type="signal peptide" evidence="16">
    <location>
        <begin position="1"/>
        <end position="17"/>
    </location>
</feature>
<dbReference type="EC" id="3.4.14.10" evidence="4"/>
<evidence type="ECO:0000256" key="9">
    <source>
        <dbReference type="ARBA" id="ARBA00022801"/>
    </source>
</evidence>
<comment type="cofactor">
    <cofactor evidence="15">
        <name>Ca(2+)</name>
        <dbReference type="ChEBI" id="CHEBI:29108"/>
    </cofactor>
    <text evidence="15">Binds 1 Ca(2+) ion per subunit.</text>
</comment>
<dbReference type="SMART" id="SM00944">
    <property type="entry name" value="Pro-kuma_activ"/>
    <property type="match status" value="1"/>
</dbReference>
<feature type="binding site" evidence="15">
    <location>
        <position position="622"/>
    </location>
    <ligand>
        <name>Ca(2+)</name>
        <dbReference type="ChEBI" id="CHEBI:29108"/>
    </ligand>
</feature>
<dbReference type="EMBL" id="FJOG01000011">
    <property type="protein sequence ID" value="CZR58166.1"/>
    <property type="molecule type" value="Genomic_DNA"/>
</dbReference>
<evidence type="ECO:0000256" key="16">
    <source>
        <dbReference type="SAM" id="SignalP"/>
    </source>
</evidence>
<keyword evidence="8 16" id="KW-0732">Signal</keyword>
<dbReference type="PROSITE" id="PS51695">
    <property type="entry name" value="SEDOLISIN"/>
    <property type="match status" value="1"/>
</dbReference>
<dbReference type="PANTHER" id="PTHR14218:SF19">
    <property type="entry name" value="SERINE PROTEASE AORO, PUTATIVE (AFU_ORTHOLOGUE AFUA_6G10250)-RELATED"/>
    <property type="match status" value="1"/>
</dbReference>
<feature type="binding site" evidence="15">
    <location>
        <position position="643"/>
    </location>
    <ligand>
        <name>Ca(2+)</name>
        <dbReference type="ChEBI" id="CHEBI:29108"/>
    </ligand>
</feature>
<dbReference type="AlphaFoldDB" id="A0A1L7WZG3"/>
<dbReference type="Gene3D" id="3.40.50.200">
    <property type="entry name" value="Peptidase S8/S53 domain"/>
    <property type="match status" value="1"/>
</dbReference>
<dbReference type="InterPro" id="IPR015366">
    <property type="entry name" value="S53_propep"/>
</dbReference>
<dbReference type="GO" id="GO:0004252">
    <property type="term" value="F:serine-type endopeptidase activity"/>
    <property type="evidence" value="ECO:0007669"/>
    <property type="project" value="UniProtKB-UniRule"/>
</dbReference>
<dbReference type="FunFam" id="3.40.50.200:FF:000015">
    <property type="entry name" value="Tripeptidyl peptidase A"/>
    <property type="match status" value="1"/>
</dbReference>
<dbReference type="PANTHER" id="PTHR14218">
    <property type="entry name" value="PROTEASE S8 TRIPEPTIDYL PEPTIDASE I CLN2"/>
    <property type="match status" value="1"/>
</dbReference>
<evidence type="ECO:0000313" key="18">
    <source>
        <dbReference type="EMBL" id="CZR58166.1"/>
    </source>
</evidence>
<feature type="chain" id="PRO_5012137416" description="tripeptidyl-peptidase II" evidence="16">
    <location>
        <begin position="18"/>
        <end position="664"/>
    </location>
</feature>